<name>A0A9D2GRI5_9BACT</name>
<protein>
    <submittedName>
        <fullName evidence="2">Uncharacterized protein</fullName>
    </submittedName>
</protein>
<sequence length="178" mass="18840">MYNIGYRERNRIAQELSYNAHIDADKDLLRRYAPKSSLLVRTLNSSNGATLSYDIIYTLLQYCTKDEIIAHRKAAASAIRQEQAAALQEDAGHENPDEARAQKESAGTKKKEDKTGGVPENQVEEPGGPSDSEGGADILGQGEPAPGSAESGPDAGRESDPGDGGGDGGEVGQEQAVL</sequence>
<evidence type="ECO:0000313" key="3">
    <source>
        <dbReference type="Proteomes" id="UP000824115"/>
    </source>
</evidence>
<feature type="compositionally biased region" description="Gly residues" evidence="1">
    <location>
        <begin position="162"/>
        <end position="171"/>
    </location>
</feature>
<dbReference type="Proteomes" id="UP000824115">
    <property type="component" value="Unassembled WGS sequence"/>
</dbReference>
<feature type="compositionally biased region" description="Low complexity" evidence="1">
    <location>
        <begin position="77"/>
        <end position="86"/>
    </location>
</feature>
<dbReference type="AlphaFoldDB" id="A0A9D2GRI5"/>
<gene>
    <name evidence="2" type="ORF">IAC04_05550</name>
</gene>
<dbReference type="EMBL" id="DXAW01000096">
    <property type="protein sequence ID" value="HIZ85934.1"/>
    <property type="molecule type" value="Genomic_DNA"/>
</dbReference>
<feature type="compositionally biased region" description="Low complexity" evidence="1">
    <location>
        <begin position="124"/>
        <end position="135"/>
    </location>
</feature>
<proteinExistence type="predicted"/>
<reference evidence="2" key="2">
    <citation type="submission" date="2021-04" db="EMBL/GenBank/DDBJ databases">
        <authorList>
            <person name="Gilroy R."/>
        </authorList>
    </citation>
    <scope>NUCLEOTIDE SEQUENCE</scope>
    <source>
        <strain evidence="2">Gambia16-554</strain>
    </source>
</reference>
<feature type="region of interest" description="Disordered" evidence="1">
    <location>
        <begin position="77"/>
        <end position="178"/>
    </location>
</feature>
<evidence type="ECO:0000256" key="1">
    <source>
        <dbReference type="SAM" id="MobiDB-lite"/>
    </source>
</evidence>
<feature type="compositionally biased region" description="Basic and acidic residues" evidence="1">
    <location>
        <begin position="90"/>
        <end position="115"/>
    </location>
</feature>
<reference evidence="2" key="1">
    <citation type="journal article" date="2021" name="PeerJ">
        <title>Extensive microbial diversity within the chicken gut microbiome revealed by metagenomics and culture.</title>
        <authorList>
            <person name="Gilroy R."/>
            <person name="Ravi A."/>
            <person name="Getino M."/>
            <person name="Pursley I."/>
            <person name="Horton D.L."/>
            <person name="Alikhan N.F."/>
            <person name="Baker D."/>
            <person name="Gharbi K."/>
            <person name="Hall N."/>
            <person name="Watson M."/>
            <person name="Adriaenssens E.M."/>
            <person name="Foster-Nyarko E."/>
            <person name="Jarju S."/>
            <person name="Secka A."/>
            <person name="Antonio M."/>
            <person name="Oren A."/>
            <person name="Chaudhuri R.R."/>
            <person name="La Ragione R."/>
            <person name="Hildebrand F."/>
            <person name="Pallen M.J."/>
        </authorList>
    </citation>
    <scope>NUCLEOTIDE SEQUENCE</scope>
    <source>
        <strain evidence="2">Gambia16-554</strain>
    </source>
</reference>
<accession>A0A9D2GRI5</accession>
<organism evidence="2 3">
    <name type="scientific">Candidatus Coprenecus stercoravium</name>
    <dbReference type="NCBI Taxonomy" id="2840735"/>
    <lineage>
        <taxon>Bacteria</taxon>
        <taxon>Pseudomonadati</taxon>
        <taxon>Bacteroidota</taxon>
        <taxon>Bacteroidia</taxon>
        <taxon>Bacteroidales</taxon>
        <taxon>Rikenellaceae</taxon>
        <taxon>Rikenellaceae incertae sedis</taxon>
        <taxon>Candidatus Coprenecus</taxon>
    </lineage>
</organism>
<comment type="caution">
    <text evidence="2">The sequence shown here is derived from an EMBL/GenBank/DDBJ whole genome shotgun (WGS) entry which is preliminary data.</text>
</comment>
<evidence type="ECO:0000313" key="2">
    <source>
        <dbReference type="EMBL" id="HIZ85934.1"/>
    </source>
</evidence>